<dbReference type="AlphaFoldDB" id="A0A1H0IWD5"/>
<keyword evidence="1" id="KW-0238">DNA-binding</keyword>
<gene>
    <name evidence="3" type="ORF">SAMN05216193_110151</name>
</gene>
<dbReference type="GO" id="GO:0003677">
    <property type="term" value="F:DNA binding"/>
    <property type="evidence" value="ECO:0007669"/>
    <property type="project" value="UniProtKB-KW"/>
</dbReference>
<evidence type="ECO:0000259" key="2">
    <source>
        <dbReference type="SMART" id="SM00862"/>
    </source>
</evidence>
<accession>A0A1H0IWD5</accession>
<evidence type="ECO:0000256" key="1">
    <source>
        <dbReference type="ARBA" id="ARBA00023125"/>
    </source>
</evidence>
<name>A0A1H0IWD5_9PSED</name>
<reference evidence="4" key="1">
    <citation type="submission" date="2016-10" db="EMBL/GenBank/DDBJ databases">
        <authorList>
            <person name="Varghese N."/>
            <person name="Submissions S."/>
        </authorList>
    </citation>
    <scope>NUCLEOTIDE SEQUENCE [LARGE SCALE GENOMIC DNA]</scope>
    <source>
        <strain evidence="4">JCM 21621</strain>
    </source>
</reference>
<proteinExistence type="predicted"/>
<evidence type="ECO:0000313" key="3">
    <source>
        <dbReference type="EMBL" id="SDO35371.1"/>
    </source>
</evidence>
<dbReference type="GO" id="GO:0000160">
    <property type="term" value="P:phosphorelay signal transduction system"/>
    <property type="evidence" value="ECO:0007669"/>
    <property type="project" value="InterPro"/>
</dbReference>
<dbReference type="InterPro" id="IPR001867">
    <property type="entry name" value="OmpR/PhoB-type_DNA-bd"/>
</dbReference>
<evidence type="ECO:0000313" key="4">
    <source>
        <dbReference type="Proteomes" id="UP000242957"/>
    </source>
</evidence>
<dbReference type="Proteomes" id="UP000242957">
    <property type="component" value="Unassembled WGS sequence"/>
</dbReference>
<dbReference type="SUPFAM" id="SSF46894">
    <property type="entry name" value="C-terminal effector domain of the bipartite response regulators"/>
    <property type="match status" value="1"/>
</dbReference>
<dbReference type="EMBL" id="FNIJ01000010">
    <property type="protein sequence ID" value="SDO35371.1"/>
    <property type="molecule type" value="Genomic_DNA"/>
</dbReference>
<dbReference type="Gene3D" id="1.10.10.10">
    <property type="entry name" value="Winged helix-like DNA-binding domain superfamily/Winged helix DNA-binding domain"/>
    <property type="match status" value="1"/>
</dbReference>
<sequence>MGTSTLPSDGEPRPHLPHVWKLLPANRTLAGQHHSLHLTGTELRLLTGFVECGKRVLSKSEMVALLQKDPDTYKGLEMSLSRLQTKFRLGCGGQDLLRAVRNRGYCLVQELHIQH</sequence>
<keyword evidence="4" id="KW-1185">Reference proteome</keyword>
<dbReference type="RefSeq" id="WP_169720298.1">
    <property type="nucleotide sequence ID" value="NZ_FNIJ01000010.1"/>
</dbReference>
<dbReference type="SMART" id="SM00862">
    <property type="entry name" value="Trans_reg_C"/>
    <property type="match status" value="1"/>
</dbReference>
<feature type="domain" description="OmpR/PhoB-type" evidence="2">
    <location>
        <begin position="31"/>
        <end position="107"/>
    </location>
</feature>
<dbReference type="Pfam" id="PF00486">
    <property type="entry name" value="Trans_reg_C"/>
    <property type="match status" value="1"/>
</dbReference>
<dbReference type="InterPro" id="IPR036388">
    <property type="entry name" value="WH-like_DNA-bd_sf"/>
</dbReference>
<dbReference type="STRING" id="198616.SAMN05216193_110151"/>
<organism evidence="3 4">
    <name type="scientific">Pseudomonas jinjuensis</name>
    <dbReference type="NCBI Taxonomy" id="198616"/>
    <lineage>
        <taxon>Bacteria</taxon>
        <taxon>Pseudomonadati</taxon>
        <taxon>Pseudomonadota</taxon>
        <taxon>Gammaproteobacteria</taxon>
        <taxon>Pseudomonadales</taxon>
        <taxon>Pseudomonadaceae</taxon>
        <taxon>Pseudomonas</taxon>
    </lineage>
</organism>
<dbReference type="GO" id="GO:0006355">
    <property type="term" value="P:regulation of DNA-templated transcription"/>
    <property type="evidence" value="ECO:0007669"/>
    <property type="project" value="InterPro"/>
</dbReference>
<protein>
    <submittedName>
        <fullName evidence="3">Transcriptional regulatory protein, C terminal</fullName>
    </submittedName>
</protein>
<dbReference type="InterPro" id="IPR016032">
    <property type="entry name" value="Sig_transdc_resp-reg_C-effctor"/>
</dbReference>